<dbReference type="FunFam" id="1.10.287.100:FF:000001">
    <property type="entry name" value="Transcription initiation factor IIA subunit"/>
    <property type="match status" value="1"/>
</dbReference>
<sequence>MAQTSAASSVLKLYQLVIEDVVANVRDAFLDEGVDEQVLQEMKQIWTNRLMASKAVEVTPEPQAPTSGQPPPLANNPKSNGTKSKKALAVEQKNSSTSVNGSSKSNVPPLASTVPKMTQHAKNQQQIPAVKNEPEQPTTSQPSTANSQNGPSAMQQTALDPKKLIPIQITLPPQPNEVENRVLTIKVPALAIQEKQLLPQLITSEIITSIMPLQPSVASAVLQQHVTSVLNSMYGENQIKVSRQVDGTAGDTSDEDGSDISDDHYDDDEDDVDEDGSDLNEVELGAEEEPLNSEDDVTDEDAADLFETDNVVVCQYDKSNRMNNCIANFTHNSTLKSNKLSRSKSTIKIYNNTELGMKRKKNECMSHRLNDLARPNVRRIKSIFEKQKKKSKFDMIKAEKLLKLMNEPLKKPLDVKRCIKEMKTYNISKQERVTYSTDKEYEKCRQYRDFQCLINKKVLLENRQKDPYNSSFKPQKKLIIDNNKKSRTNYNVTNFKVSTEKYITTEEFERRCRNDNLKPSIFTNFNKTNENFVLKKLTIVDDKKACQNSEDLRNVPRSLFISRDNNDNKRTTYHVEKTTLKTTRVPRITTTSTENKAVTNTKTTLKQTIIVDQEMSSNEMRQNEASLALRQYTFDSGFIDRLDEQNMTSYVSNPKKSTEVTSPKDINEDTNHSGIKDSFLNQVLEIPGFLIVDSSVDHEDKQSIELNSNLNFPNSTSTSNDVSNVVGMSTKSQESSTMNSQLQEQFQVQNYSYPDIYENCSISLLSKNDSSILKLSMNSSVLEGPQNFIAKQSSFNNSANISDFGTFVAKQEENSSRNFSQLPVIALRDFSGYHDVDIDKDNEILIRVTSANFDKIYVITKISDKMNLNEFCKSPVSSKSKLFLLNGSKEKKEIEIKRLGTNSLKQYCGKGNQGRVEDYSQNSLLSSVNQEKFSVQKIDKISNSLESKGIDIHVTENSDKNSNFTVIKEQVHVTHTKRKSQN</sequence>
<evidence type="ECO:0000256" key="3">
    <source>
        <dbReference type="ARBA" id="ARBA00023163"/>
    </source>
</evidence>
<gene>
    <name evidence="6" type="ORF">CHIRRI_LOCUS6996</name>
</gene>
<evidence type="ECO:0000256" key="4">
    <source>
        <dbReference type="ARBA" id="ARBA00023242"/>
    </source>
</evidence>
<dbReference type="PANTHER" id="PTHR12694:SF8">
    <property type="entry name" value="TRANSCRIPTION INITIATION FACTOR IIA SUBUNIT 1"/>
    <property type="match status" value="1"/>
</dbReference>
<feature type="compositionally biased region" description="Low complexity" evidence="5">
    <location>
        <begin position="93"/>
        <end position="107"/>
    </location>
</feature>
<dbReference type="GO" id="GO:0005672">
    <property type="term" value="C:transcription factor TFIIA complex"/>
    <property type="evidence" value="ECO:0007669"/>
    <property type="project" value="InterPro"/>
</dbReference>
<accession>A0A9N9RUQ1</accession>
<dbReference type="EMBL" id="OU895878">
    <property type="protein sequence ID" value="CAG9804102.1"/>
    <property type="molecule type" value="Genomic_DNA"/>
</dbReference>
<evidence type="ECO:0000256" key="2">
    <source>
        <dbReference type="ARBA" id="ARBA00010059"/>
    </source>
</evidence>
<organism evidence="6 7">
    <name type="scientific">Chironomus riparius</name>
    <dbReference type="NCBI Taxonomy" id="315576"/>
    <lineage>
        <taxon>Eukaryota</taxon>
        <taxon>Metazoa</taxon>
        <taxon>Ecdysozoa</taxon>
        <taxon>Arthropoda</taxon>
        <taxon>Hexapoda</taxon>
        <taxon>Insecta</taxon>
        <taxon>Pterygota</taxon>
        <taxon>Neoptera</taxon>
        <taxon>Endopterygota</taxon>
        <taxon>Diptera</taxon>
        <taxon>Nematocera</taxon>
        <taxon>Chironomoidea</taxon>
        <taxon>Chironomidae</taxon>
        <taxon>Chironominae</taxon>
        <taxon>Chironomus</taxon>
    </lineage>
</organism>
<feature type="region of interest" description="Disordered" evidence="5">
    <location>
        <begin position="653"/>
        <end position="673"/>
    </location>
</feature>
<feature type="region of interest" description="Disordered" evidence="5">
    <location>
        <begin position="241"/>
        <end position="277"/>
    </location>
</feature>
<feature type="compositionally biased region" description="Polar residues" evidence="5">
    <location>
        <begin position="135"/>
        <end position="157"/>
    </location>
</feature>
<dbReference type="GO" id="GO:0006367">
    <property type="term" value="P:transcription initiation at RNA polymerase II promoter"/>
    <property type="evidence" value="ECO:0007669"/>
    <property type="project" value="InterPro"/>
</dbReference>
<dbReference type="CDD" id="cd07976">
    <property type="entry name" value="TFIIA_alpha_beta_like"/>
    <property type="match status" value="1"/>
</dbReference>
<proteinExistence type="inferred from homology"/>
<keyword evidence="3" id="KW-0804">Transcription</keyword>
<evidence type="ECO:0000256" key="5">
    <source>
        <dbReference type="SAM" id="MobiDB-lite"/>
    </source>
</evidence>
<evidence type="ECO:0008006" key="8">
    <source>
        <dbReference type="Google" id="ProtNLM"/>
    </source>
</evidence>
<dbReference type="Proteomes" id="UP001153620">
    <property type="component" value="Chromosome 2"/>
</dbReference>
<keyword evidence="7" id="KW-1185">Reference proteome</keyword>
<dbReference type="InterPro" id="IPR004855">
    <property type="entry name" value="TFIIA_asu/bsu"/>
</dbReference>
<dbReference type="OrthoDB" id="6275927at2759"/>
<evidence type="ECO:0000313" key="7">
    <source>
        <dbReference type="Proteomes" id="UP001153620"/>
    </source>
</evidence>
<comment type="subcellular location">
    <subcellularLocation>
        <location evidence="1">Nucleus</location>
    </subcellularLocation>
</comment>
<evidence type="ECO:0000313" key="6">
    <source>
        <dbReference type="EMBL" id="CAG9804102.1"/>
    </source>
</evidence>
<dbReference type="Pfam" id="PF03153">
    <property type="entry name" value="TFIIA"/>
    <property type="match status" value="2"/>
</dbReference>
<dbReference type="PANTHER" id="PTHR12694">
    <property type="entry name" value="TRANSCRIPTION INITIATION FACTOR IIA SUBUNIT 1"/>
    <property type="match status" value="1"/>
</dbReference>
<feature type="region of interest" description="Disordered" evidence="5">
    <location>
        <begin position="58"/>
        <end position="157"/>
    </location>
</feature>
<reference evidence="6" key="2">
    <citation type="submission" date="2022-10" db="EMBL/GenBank/DDBJ databases">
        <authorList>
            <consortium name="ENA_rothamsted_submissions"/>
            <consortium name="culmorum"/>
            <person name="King R."/>
        </authorList>
    </citation>
    <scope>NUCLEOTIDE SEQUENCE</scope>
</reference>
<name>A0A9N9RUQ1_9DIPT</name>
<protein>
    <recommendedName>
        <fullName evidence="8">Transcription initiation factor IIA subunit 1</fullName>
    </recommendedName>
</protein>
<reference evidence="6" key="1">
    <citation type="submission" date="2022-01" db="EMBL/GenBank/DDBJ databases">
        <authorList>
            <person name="King R."/>
        </authorList>
    </citation>
    <scope>NUCLEOTIDE SEQUENCE</scope>
</reference>
<dbReference type="AlphaFoldDB" id="A0A9N9RUQ1"/>
<feature type="compositionally biased region" description="Acidic residues" evidence="5">
    <location>
        <begin position="252"/>
        <end position="277"/>
    </location>
</feature>
<dbReference type="SUPFAM" id="SSF47396">
    <property type="entry name" value="Transcription factor IIA (TFIIA), alpha-helical domain"/>
    <property type="match status" value="1"/>
</dbReference>
<evidence type="ECO:0000256" key="1">
    <source>
        <dbReference type="ARBA" id="ARBA00004123"/>
    </source>
</evidence>
<dbReference type="Gene3D" id="1.10.287.100">
    <property type="match status" value="1"/>
</dbReference>
<keyword evidence="4" id="KW-0539">Nucleus</keyword>
<comment type="similarity">
    <text evidence="2">Belongs to the TFIIA subunit 1 family.</text>
</comment>
<dbReference type="SMART" id="SM01371">
    <property type="entry name" value="TFIIA"/>
    <property type="match status" value="1"/>
</dbReference>